<sequence>MAKKMQFFLLSMSVVYVLTTHIPEDGGDDATMNNSGRGPSGWFFQLTERIMMLRGGLTQEQQFMCVKINVGSRPMTLNDGSIFHMRNETTTMVHERGCVDLRMQDMSKDGLISAFDMDSEKWLTADSSKKMKNELESRIQEAMRSRLQHFRKQADCLTFEGVRRLLEKDLVLDTYALDEHKKYVKQLLEKYLSGTEDEENVSKDSEQNKVEQVKEEEEEGPNEKKVTDIRSEDEVKVEDDSPVMGLLSAKESAKSETLENAKEKLPTEDMIKEALWTKATYFRSKSEELTVAGVRRLLEEDLELRKFSLDSFKKLISKQLDEVLNAQSDTGSKSGADASHSESDDIQVEVRPKKNLAPKRKVQKSEAPRKRKQPAPETERVRKKKMKHAEETSVDENKVQDEDESSEEKSVKKEVVAPVYGKKVERLKSIIKACGMSVAPTVYKKAKQAPEEKREVLLINELQQLLSKEGLSTNPSEKEIKEVKRRKEKAKELEGIDMSNIVVGSRRRSTFNFVPPPKPKAPIESDSDDESEDSENDDGDGSENTDNDNEGGDGDAQDEDDDAHASHSEEDHEGLATPDITQKDE</sequence>
<evidence type="ECO:0000256" key="3">
    <source>
        <dbReference type="ARBA" id="ARBA00023242"/>
    </source>
</evidence>
<proteinExistence type="predicted"/>
<dbReference type="InterPro" id="IPR019098">
    <property type="entry name" value="Histone_chaperone_domain_CHZ"/>
</dbReference>
<feature type="domain" description="Histone chaperone" evidence="6">
    <location>
        <begin position="487"/>
        <end position="522"/>
    </location>
</feature>
<dbReference type="AlphaFoldDB" id="A0A6L2N336"/>
<organism evidence="7">
    <name type="scientific">Tanacetum cinerariifolium</name>
    <name type="common">Dalmatian daisy</name>
    <name type="synonym">Chrysanthemum cinerariifolium</name>
    <dbReference type="NCBI Taxonomy" id="118510"/>
    <lineage>
        <taxon>Eukaryota</taxon>
        <taxon>Viridiplantae</taxon>
        <taxon>Streptophyta</taxon>
        <taxon>Embryophyta</taxon>
        <taxon>Tracheophyta</taxon>
        <taxon>Spermatophyta</taxon>
        <taxon>Magnoliopsida</taxon>
        <taxon>eudicotyledons</taxon>
        <taxon>Gunneridae</taxon>
        <taxon>Pentapetalae</taxon>
        <taxon>asterids</taxon>
        <taxon>campanulids</taxon>
        <taxon>Asterales</taxon>
        <taxon>Asteraceae</taxon>
        <taxon>Asteroideae</taxon>
        <taxon>Anthemideae</taxon>
        <taxon>Anthemidinae</taxon>
        <taxon>Tanacetum</taxon>
    </lineage>
</organism>
<feature type="region of interest" description="Disordered" evidence="4">
    <location>
        <begin position="327"/>
        <end position="414"/>
    </location>
</feature>
<evidence type="ECO:0000256" key="1">
    <source>
        <dbReference type="ARBA" id="ARBA00004123"/>
    </source>
</evidence>
<keyword evidence="3" id="KW-0539">Nucleus</keyword>
<comment type="subcellular location">
    <subcellularLocation>
        <location evidence="1">Nucleus</location>
    </subcellularLocation>
</comment>
<dbReference type="PANTHER" id="PTHR15410">
    <property type="entry name" value="HIRA-INTERACTING PROTEIN 3"/>
    <property type="match status" value="1"/>
</dbReference>
<reference evidence="7" key="1">
    <citation type="journal article" date="2019" name="Sci. Rep.">
        <title>Draft genome of Tanacetum cinerariifolium, the natural source of mosquito coil.</title>
        <authorList>
            <person name="Yamashiro T."/>
            <person name="Shiraishi A."/>
            <person name="Satake H."/>
            <person name="Nakayama K."/>
        </authorList>
    </citation>
    <scope>NUCLEOTIDE SEQUENCE</scope>
</reference>
<protein>
    <recommendedName>
        <fullName evidence="6">Histone chaperone domain-containing protein</fullName>
    </recommendedName>
</protein>
<evidence type="ECO:0000256" key="2">
    <source>
        <dbReference type="ARBA" id="ARBA00023186"/>
    </source>
</evidence>
<feature type="compositionally biased region" description="Basic residues" evidence="4">
    <location>
        <begin position="353"/>
        <end position="362"/>
    </location>
</feature>
<dbReference type="PANTHER" id="PTHR15410:SF2">
    <property type="entry name" value="HIRA-INTERACTING PROTEIN 3"/>
    <property type="match status" value="1"/>
</dbReference>
<dbReference type="SMART" id="SM01082">
    <property type="entry name" value="CHZ"/>
    <property type="match status" value="1"/>
</dbReference>
<feature type="chain" id="PRO_5026851439" description="Histone chaperone domain-containing protein" evidence="5">
    <location>
        <begin position="20"/>
        <end position="585"/>
    </location>
</feature>
<evidence type="ECO:0000256" key="5">
    <source>
        <dbReference type="SAM" id="SignalP"/>
    </source>
</evidence>
<keyword evidence="2" id="KW-0143">Chaperone</keyword>
<keyword evidence="5" id="KW-0732">Signal</keyword>
<dbReference type="GO" id="GO:0005634">
    <property type="term" value="C:nucleus"/>
    <property type="evidence" value="ECO:0007669"/>
    <property type="project" value="UniProtKB-SubCell"/>
</dbReference>
<accession>A0A6L2N336</accession>
<feature type="compositionally biased region" description="Basic and acidic residues" evidence="4">
    <location>
        <begin position="388"/>
        <end position="400"/>
    </location>
</feature>
<evidence type="ECO:0000259" key="6">
    <source>
        <dbReference type="SMART" id="SM01082"/>
    </source>
</evidence>
<feature type="compositionally biased region" description="Basic and acidic residues" evidence="4">
    <location>
        <begin position="221"/>
        <end position="234"/>
    </location>
</feature>
<dbReference type="InterPro" id="IPR037647">
    <property type="entry name" value="HIRIP3"/>
</dbReference>
<dbReference type="Pfam" id="PF09649">
    <property type="entry name" value="CHZ"/>
    <property type="match status" value="1"/>
</dbReference>
<feature type="compositionally biased region" description="Basic and acidic residues" evidence="4">
    <location>
        <begin position="339"/>
        <end position="352"/>
    </location>
</feature>
<gene>
    <name evidence="7" type="ORF">Tci_052614</name>
</gene>
<feature type="signal peptide" evidence="5">
    <location>
        <begin position="1"/>
        <end position="19"/>
    </location>
</feature>
<comment type="caution">
    <text evidence="7">The sequence shown here is derived from an EMBL/GenBank/DDBJ whole genome shotgun (WGS) entry which is preliminary data.</text>
</comment>
<evidence type="ECO:0000256" key="4">
    <source>
        <dbReference type="SAM" id="MobiDB-lite"/>
    </source>
</evidence>
<feature type="compositionally biased region" description="Basic and acidic residues" evidence="4">
    <location>
        <begin position="563"/>
        <end position="574"/>
    </location>
</feature>
<feature type="region of interest" description="Disordered" evidence="4">
    <location>
        <begin position="194"/>
        <end position="237"/>
    </location>
</feature>
<feature type="compositionally biased region" description="Basic and acidic residues" evidence="4">
    <location>
        <begin position="200"/>
        <end position="213"/>
    </location>
</feature>
<evidence type="ECO:0000313" key="7">
    <source>
        <dbReference type="EMBL" id="GEU80636.1"/>
    </source>
</evidence>
<feature type="region of interest" description="Disordered" evidence="4">
    <location>
        <begin position="469"/>
        <end position="585"/>
    </location>
</feature>
<feature type="compositionally biased region" description="Acidic residues" evidence="4">
    <location>
        <begin position="525"/>
        <end position="562"/>
    </location>
</feature>
<name>A0A6L2N336_TANCI</name>
<dbReference type="EMBL" id="BKCJ010008115">
    <property type="protein sequence ID" value="GEU80636.1"/>
    <property type="molecule type" value="Genomic_DNA"/>
</dbReference>